<organism evidence="1">
    <name type="scientific">marine sediment metagenome</name>
    <dbReference type="NCBI Taxonomy" id="412755"/>
    <lineage>
        <taxon>unclassified sequences</taxon>
        <taxon>metagenomes</taxon>
        <taxon>ecological metagenomes</taxon>
    </lineage>
</organism>
<evidence type="ECO:0000313" key="1">
    <source>
        <dbReference type="EMBL" id="KKN62111.1"/>
    </source>
</evidence>
<sequence length="36" mass="4246">MILTYYCEKCGKLFIKEPDENGEILRIPYCDSCRSN</sequence>
<protein>
    <submittedName>
        <fullName evidence="1">Uncharacterized protein</fullName>
    </submittedName>
</protein>
<reference evidence="1" key="1">
    <citation type="journal article" date="2015" name="Nature">
        <title>Complex archaea that bridge the gap between prokaryotes and eukaryotes.</title>
        <authorList>
            <person name="Spang A."/>
            <person name="Saw J.H."/>
            <person name="Jorgensen S.L."/>
            <person name="Zaremba-Niedzwiedzka K."/>
            <person name="Martijn J."/>
            <person name="Lind A.E."/>
            <person name="van Eijk R."/>
            <person name="Schleper C."/>
            <person name="Guy L."/>
            <person name="Ettema T.J."/>
        </authorList>
    </citation>
    <scope>NUCLEOTIDE SEQUENCE</scope>
</reference>
<gene>
    <name evidence="1" type="ORF">LCGC14_0514870</name>
</gene>
<proteinExistence type="predicted"/>
<dbReference type="AlphaFoldDB" id="A0A0F9ULK8"/>
<name>A0A0F9ULK8_9ZZZZ</name>
<accession>A0A0F9ULK8</accession>
<dbReference type="EMBL" id="LAZR01000634">
    <property type="protein sequence ID" value="KKN62111.1"/>
    <property type="molecule type" value="Genomic_DNA"/>
</dbReference>
<comment type="caution">
    <text evidence="1">The sequence shown here is derived from an EMBL/GenBank/DDBJ whole genome shotgun (WGS) entry which is preliminary data.</text>
</comment>